<evidence type="ECO:0000313" key="1">
    <source>
        <dbReference type="EMBL" id="GFO43427.1"/>
    </source>
</evidence>
<comment type="caution">
    <text evidence="1">The sequence shown here is derived from an EMBL/GenBank/DDBJ whole genome shotgun (WGS) entry which is preliminary data.</text>
</comment>
<keyword evidence="2" id="KW-1185">Reference proteome</keyword>
<dbReference type="Proteomes" id="UP000735302">
    <property type="component" value="Unassembled WGS sequence"/>
</dbReference>
<accession>A0AAV4DGR3</accession>
<dbReference type="AlphaFoldDB" id="A0AAV4DGR3"/>
<evidence type="ECO:0000313" key="2">
    <source>
        <dbReference type="Proteomes" id="UP000735302"/>
    </source>
</evidence>
<reference evidence="1 2" key="1">
    <citation type="journal article" date="2021" name="Elife">
        <title>Chloroplast acquisition without the gene transfer in kleptoplastic sea slugs, Plakobranchus ocellatus.</title>
        <authorList>
            <person name="Maeda T."/>
            <person name="Takahashi S."/>
            <person name="Yoshida T."/>
            <person name="Shimamura S."/>
            <person name="Takaki Y."/>
            <person name="Nagai Y."/>
            <person name="Toyoda A."/>
            <person name="Suzuki Y."/>
            <person name="Arimoto A."/>
            <person name="Ishii H."/>
            <person name="Satoh N."/>
            <person name="Nishiyama T."/>
            <person name="Hasebe M."/>
            <person name="Maruyama T."/>
            <person name="Minagawa J."/>
            <person name="Obokata J."/>
            <person name="Shigenobu S."/>
        </authorList>
    </citation>
    <scope>NUCLEOTIDE SEQUENCE [LARGE SCALE GENOMIC DNA]</scope>
</reference>
<dbReference type="EMBL" id="BLXT01007882">
    <property type="protein sequence ID" value="GFO43427.1"/>
    <property type="molecule type" value="Genomic_DNA"/>
</dbReference>
<gene>
    <name evidence="1" type="ORF">PoB_006993200</name>
</gene>
<protein>
    <submittedName>
        <fullName evidence="1">Uncharacterized protein</fullName>
    </submittedName>
</protein>
<name>A0AAV4DGR3_9GAST</name>
<sequence length="180" mass="21340">MQNTLKSEPEEYEEDLDSELKEDDSFTSITTVVGEDIANRFHCDMIMFWIQTYNAVWELFKTGFVSTTIIVSQIQCQSLVRYSPVSVHILFTVCFVDIRKNSFFWPLLRYLAYDVVRKARYFSFFGFLRRCTSHLQSGRLSKFSHLNLVKIRRYYTSLSDTSFDEFEITEFSYRGNLIPE</sequence>
<proteinExistence type="predicted"/>
<organism evidence="1 2">
    <name type="scientific">Plakobranchus ocellatus</name>
    <dbReference type="NCBI Taxonomy" id="259542"/>
    <lineage>
        <taxon>Eukaryota</taxon>
        <taxon>Metazoa</taxon>
        <taxon>Spiralia</taxon>
        <taxon>Lophotrochozoa</taxon>
        <taxon>Mollusca</taxon>
        <taxon>Gastropoda</taxon>
        <taxon>Heterobranchia</taxon>
        <taxon>Euthyneura</taxon>
        <taxon>Panpulmonata</taxon>
        <taxon>Sacoglossa</taxon>
        <taxon>Placobranchoidea</taxon>
        <taxon>Plakobranchidae</taxon>
        <taxon>Plakobranchus</taxon>
    </lineage>
</organism>